<keyword evidence="3" id="KW-1185">Reference proteome</keyword>
<dbReference type="AlphaFoldDB" id="A0ABD2MSI4"/>
<accession>A0ABD2MSI4</accession>
<reference evidence="2 3" key="1">
    <citation type="journal article" date="2021" name="BMC Biol.">
        <title>Horizontally acquired antibacterial genes associated with adaptive radiation of ladybird beetles.</title>
        <authorList>
            <person name="Li H.S."/>
            <person name="Tang X.F."/>
            <person name="Huang Y.H."/>
            <person name="Xu Z.Y."/>
            <person name="Chen M.L."/>
            <person name="Du X.Y."/>
            <person name="Qiu B.Y."/>
            <person name="Chen P.T."/>
            <person name="Zhang W."/>
            <person name="Slipinski A."/>
            <person name="Escalona H.E."/>
            <person name="Waterhouse R.M."/>
            <person name="Zwick A."/>
            <person name="Pang H."/>
        </authorList>
    </citation>
    <scope>NUCLEOTIDE SEQUENCE [LARGE SCALE GENOMIC DNA]</scope>
    <source>
        <strain evidence="2">SYSU2018</strain>
    </source>
</reference>
<sequence length="114" mass="13006">MSDETIYSGKKGRKSTFGNNKRPKASQRRPLNCHELEAPDNLNASTSEEKLKQSEDLYDIEIYHSEMKLTESDKRGLGFKLLVACENCEKTEISSCSFVNKGYEINRRIVLAKN</sequence>
<proteinExistence type="predicted"/>
<organism evidence="2 3">
    <name type="scientific">Cryptolaemus montrouzieri</name>
    <dbReference type="NCBI Taxonomy" id="559131"/>
    <lineage>
        <taxon>Eukaryota</taxon>
        <taxon>Metazoa</taxon>
        <taxon>Ecdysozoa</taxon>
        <taxon>Arthropoda</taxon>
        <taxon>Hexapoda</taxon>
        <taxon>Insecta</taxon>
        <taxon>Pterygota</taxon>
        <taxon>Neoptera</taxon>
        <taxon>Endopterygota</taxon>
        <taxon>Coleoptera</taxon>
        <taxon>Polyphaga</taxon>
        <taxon>Cucujiformia</taxon>
        <taxon>Coccinelloidea</taxon>
        <taxon>Coccinellidae</taxon>
        <taxon>Scymninae</taxon>
        <taxon>Scymnini</taxon>
        <taxon>Cryptolaemus</taxon>
    </lineage>
</organism>
<protein>
    <submittedName>
        <fullName evidence="2">Uncharacterized protein</fullName>
    </submittedName>
</protein>
<dbReference type="Proteomes" id="UP001516400">
    <property type="component" value="Unassembled WGS sequence"/>
</dbReference>
<feature type="region of interest" description="Disordered" evidence="1">
    <location>
        <begin position="1"/>
        <end position="50"/>
    </location>
</feature>
<gene>
    <name evidence="2" type="ORF">HHI36_008486</name>
</gene>
<feature type="non-terminal residue" evidence="2">
    <location>
        <position position="114"/>
    </location>
</feature>
<comment type="caution">
    <text evidence="2">The sequence shown here is derived from an EMBL/GenBank/DDBJ whole genome shotgun (WGS) entry which is preliminary data.</text>
</comment>
<evidence type="ECO:0000256" key="1">
    <source>
        <dbReference type="SAM" id="MobiDB-lite"/>
    </source>
</evidence>
<dbReference type="EMBL" id="JABFTP020000021">
    <property type="protein sequence ID" value="KAL3269416.1"/>
    <property type="molecule type" value="Genomic_DNA"/>
</dbReference>
<evidence type="ECO:0000313" key="3">
    <source>
        <dbReference type="Proteomes" id="UP001516400"/>
    </source>
</evidence>
<evidence type="ECO:0000313" key="2">
    <source>
        <dbReference type="EMBL" id="KAL3269416.1"/>
    </source>
</evidence>
<name>A0ABD2MSI4_9CUCU</name>